<evidence type="ECO:0000313" key="1">
    <source>
        <dbReference type="EMBL" id="KAJ7300368.1"/>
    </source>
</evidence>
<dbReference type="Proteomes" id="UP001218218">
    <property type="component" value="Unassembled WGS sequence"/>
</dbReference>
<gene>
    <name evidence="2" type="ORF">DFH08DRAFT_863517</name>
    <name evidence="1" type="ORF">DFH08DRAFT_946430</name>
</gene>
<comment type="caution">
    <text evidence="1">The sequence shown here is derived from an EMBL/GenBank/DDBJ whole genome shotgun (WGS) entry which is preliminary data.</text>
</comment>
<dbReference type="AlphaFoldDB" id="A0AAD7E726"/>
<evidence type="ECO:0000313" key="3">
    <source>
        <dbReference type="Proteomes" id="UP001218218"/>
    </source>
</evidence>
<accession>A0AAD7E726</accession>
<evidence type="ECO:0000313" key="2">
    <source>
        <dbReference type="EMBL" id="KAJ7350081.1"/>
    </source>
</evidence>
<sequence length="75" mass="8440">MHFAAKNYLRIIVSIAALARAIVVYGAPIVNTAPAVEEVTARDEIYGSPDRMAEDRVKARWIWGWPYYSEGEAIE</sequence>
<organism evidence="1 3">
    <name type="scientific">Mycena albidolilacea</name>
    <dbReference type="NCBI Taxonomy" id="1033008"/>
    <lineage>
        <taxon>Eukaryota</taxon>
        <taxon>Fungi</taxon>
        <taxon>Dikarya</taxon>
        <taxon>Basidiomycota</taxon>
        <taxon>Agaricomycotina</taxon>
        <taxon>Agaricomycetes</taxon>
        <taxon>Agaricomycetidae</taxon>
        <taxon>Agaricales</taxon>
        <taxon>Marasmiineae</taxon>
        <taxon>Mycenaceae</taxon>
        <taxon>Mycena</taxon>
    </lineage>
</organism>
<protein>
    <submittedName>
        <fullName evidence="1">Uncharacterized protein</fullName>
    </submittedName>
</protein>
<proteinExistence type="predicted"/>
<name>A0AAD7E726_9AGAR</name>
<dbReference type="EMBL" id="JARIHO010000015">
    <property type="protein sequence ID" value="KAJ7350081.1"/>
    <property type="molecule type" value="Genomic_DNA"/>
</dbReference>
<reference evidence="1" key="1">
    <citation type="submission" date="2023-03" db="EMBL/GenBank/DDBJ databases">
        <title>Massive genome expansion in bonnet fungi (Mycena s.s.) driven by repeated elements and novel gene families across ecological guilds.</title>
        <authorList>
            <consortium name="Lawrence Berkeley National Laboratory"/>
            <person name="Harder C.B."/>
            <person name="Miyauchi S."/>
            <person name="Viragh M."/>
            <person name="Kuo A."/>
            <person name="Thoen E."/>
            <person name="Andreopoulos B."/>
            <person name="Lu D."/>
            <person name="Skrede I."/>
            <person name="Drula E."/>
            <person name="Henrissat B."/>
            <person name="Morin E."/>
            <person name="Kohler A."/>
            <person name="Barry K."/>
            <person name="LaButti K."/>
            <person name="Morin E."/>
            <person name="Salamov A."/>
            <person name="Lipzen A."/>
            <person name="Mereny Z."/>
            <person name="Hegedus B."/>
            <person name="Baldrian P."/>
            <person name="Stursova M."/>
            <person name="Weitz H."/>
            <person name="Taylor A."/>
            <person name="Grigoriev I.V."/>
            <person name="Nagy L.G."/>
            <person name="Martin F."/>
            <person name="Kauserud H."/>
        </authorList>
    </citation>
    <scope>NUCLEOTIDE SEQUENCE</scope>
    <source>
        <strain evidence="1">CBHHK002</strain>
    </source>
</reference>
<dbReference type="EMBL" id="JARIHO010000175">
    <property type="protein sequence ID" value="KAJ7300368.1"/>
    <property type="molecule type" value="Genomic_DNA"/>
</dbReference>
<keyword evidence="3" id="KW-1185">Reference proteome</keyword>